<keyword evidence="5" id="KW-1185">Reference proteome</keyword>
<dbReference type="CDD" id="cd12797">
    <property type="entry name" value="M23_peptidase"/>
    <property type="match status" value="1"/>
</dbReference>
<gene>
    <name evidence="4" type="ORF">CR105_05865</name>
</gene>
<feature type="transmembrane region" description="Helical" evidence="1">
    <location>
        <begin position="279"/>
        <end position="301"/>
    </location>
</feature>
<feature type="transmembrane region" description="Helical" evidence="1">
    <location>
        <begin position="45"/>
        <end position="63"/>
    </location>
</feature>
<dbReference type="InterPro" id="IPR011055">
    <property type="entry name" value="Dup_hybrid_motif"/>
</dbReference>
<dbReference type="RefSeq" id="WP_099787523.1">
    <property type="nucleotide sequence ID" value="NZ_JBHLYV010000029.1"/>
</dbReference>
<keyword evidence="1" id="KW-1133">Transmembrane helix</keyword>
<dbReference type="Proteomes" id="UP000230390">
    <property type="component" value="Unassembled WGS sequence"/>
</dbReference>
<dbReference type="GO" id="GO:0004222">
    <property type="term" value="F:metalloendopeptidase activity"/>
    <property type="evidence" value="ECO:0007669"/>
    <property type="project" value="TreeGrafter"/>
</dbReference>
<feature type="transmembrane region" description="Helical" evidence="1">
    <location>
        <begin position="12"/>
        <end position="33"/>
    </location>
</feature>
<dbReference type="InterPro" id="IPR050570">
    <property type="entry name" value="Cell_wall_metabolism_enzyme"/>
</dbReference>
<evidence type="ECO:0000256" key="1">
    <source>
        <dbReference type="SAM" id="Phobius"/>
    </source>
</evidence>
<name>A0A2G8THT0_9BURK</name>
<dbReference type="Gene3D" id="2.70.70.10">
    <property type="entry name" value="Glucose Permease (Domain IIA)"/>
    <property type="match status" value="1"/>
</dbReference>
<dbReference type="PANTHER" id="PTHR21666:SF270">
    <property type="entry name" value="MUREIN HYDROLASE ACTIVATOR ENVC"/>
    <property type="match status" value="1"/>
</dbReference>
<dbReference type="CDD" id="cd07341">
    <property type="entry name" value="M56_BlaR1_MecR1_like"/>
    <property type="match status" value="1"/>
</dbReference>
<keyword evidence="1" id="KW-0472">Membrane</keyword>
<feature type="transmembrane region" description="Helical" evidence="1">
    <location>
        <begin position="109"/>
        <end position="132"/>
    </location>
</feature>
<reference evidence="4 5" key="1">
    <citation type="submission" date="2017-10" db="EMBL/GenBank/DDBJ databases">
        <title>Massilia psychrophilum sp. nov., a novel purple-pigmented bacterium isolated from Tianshan glacier, Xinjiang Municipality, China.</title>
        <authorList>
            <person name="Wang H."/>
        </authorList>
    </citation>
    <scope>NUCLEOTIDE SEQUENCE [LARGE SCALE GENOMIC DNA]</scope>
    <source>
        <strain evidence="4 5">JCM 30074</strain>
    </source>
</reference>
<dbReference type="EMBL" id="PDOC01000003">
    <property type="protein sequence ID" value="PIL45611.1"/>
    <property type="molecule type" value="Genomic_DNA"/>
</dbReference>
<protein>
    <submittedName>
        <fullName evidence="4">Peptidase</fullName>
    </submittedName>
</protein>
<dbReference type="Pfam" id="PF05569">
    <property type="entry name" value="Peptidase_M56"/>
    <property type="match status" value="1"/>
</dbReference>
<dbReference type="OrthoDB" id="9815245at2"/>
<dbReference type="InterPro" id="IPR008756">
    <property type="entry name" value="Peptidase_M56"/>
</dbReference>
<organism evidence="4 5">
    <name type="scientific">Massilia eurypsychrophila</name>
    <dbReference type="NCBI Taxonomy" id="1485217"/>
    <lineage>
        <taxon>Bacteria</taxon>
        <taxon>Pseudomonadati</taxon>
        <taxon>Pseudomonadota</taxon>
        <taxon>Betaproteobacteria</taxon>
        <taxon>Burkholderiales</taxon>
        <taxon>Oxalobacteraceae</taxon>
        <taxon>Telluria group</taxon>
        <taxon>Massilia</taxon>
    </lineage>
</organism>
<evidence type="ECO:0000313" key="5">
    <source>
        <dbReference type="Proteomes" id="UP000230390"/>
    </source>
</evidence>
<evidence type="ECO:0000259" key="2">
    <source>
        <dbReference type="Pfam" id="PF01551"/>
    </source>
</evidence>
<dbReference type="Pfam" id="PF01551">
    <property type="entry name" value="Peptidase_M23"/>
    <property type="match status" value="1"/>
</dbReference>
<evidence type="ECO:0000313" key="4">
    <source>
        <dbReference type="EMBL" id="PIL45611.1"/>
    </source>
</evidence>
<feature type="domain" description="Peptidase M56" evidence="3">
    <location>
        <begin position="13"/>
        <end position="275"/>
    </location>
</feature>
<sequence>MMAPAEMMALQFMQASVGCLAAGGSAWALLTLACRRWPALAVSRWAWVLAQALTVAAFLFVLVPERAQLSVMPPIELAAGPQAAVAQAGVFEAAVDAAPNAVAGTAGRWLLFAAQAWLALYIAGMFAAAIRLARAQRALRRLVRGATRLDAPHDHAGFGDVPPGLAVFETTLAVSPMLIGAWRPVLLLPCHLRDFDVQQQQMVIAHELTHLRRGDPLLMAASIAAQTLLWFNPAMRKLGERLTWAQELGCDQQVLAGRPQPQRQAYAAALVGQLKLQRAGFGAALAFGGISATSLTARMLLIRQGGARALSAVERCAVLAACAAAFIGSAILQPAFAWRIDSVRTPVPAAPIKWQAPLQQPRVSSFYGEVSPLRSREHDGIDFAARSGTPVLASADGTVASSTDLDPGGAKYGKTILVTHANGLSSFYAHLDRRLVAAGDAVTAGQTIGMSGATGKVTGPHLHFEVRQDGRAVNPEAMLAGLEANATRRALRARAASPSAN</sequence>
<evidence type="ECO:0000259" key="3">
    <source>
        <dbReference type="Pfam" id="PF05569"/>
    </source>
</evidence>
<dbReference type="PANTHER" id="PTHR21666">
    <property type="entry name" value="PEPTIDASE-RELATED"/>
    <property type="match status" value="1"/>
</dbReference>
<keyword evidence="1" id="KW-0812">Transmembrane</keyword>
<feature type="domain" description="M23ase beta-sheet core" evidence="2">
    <location>
        <begin position="377"/>
        <end position="475"/>
    </location>
</feature>
<dbReference type="AlphaFoldDB" id="A0A2G8THT0"/>
<feature type="transmembrane region" description="Helical" evidence="1">
    <location>
        <begin position="313"/>
        <end position="332"/>
    </location>
</feature>
<dbReference type="InterPro" id="IPR016047">
    <property type="entry name" value="M23ase_b-sheet_dom"/>
</dbReference>
<comment type="caution">
    <text evidence="4">The sequence shown here is derived from an EMBL/GenBank/DDBJ whole genome shotgun (WGS) entry which is preliminary data.</text>
</comment>
<proteinExistence type="predicted"/>
<dbReference type="SUPFAM" id="SSF51261">
    <property type="entry name" value="Duplicated hybrid motif"/>
    <property type="match status" value="1"/>
</dbReference>
<accession>A0A2G8THT0</accession>